<dbReference type="SUPFAM" id="SSF49899">
    <property type="entry name" value="Concanavalin A-like lectins/glucanases"/>
    <property type="match status" value="3"/>
</dbReference>
<comment type="caution">
    <text evidence="1">Lacks conserved residue(s) required for the propagation of feature annotation.</text>
</comment>
<evidence type="ECO:0000256" key="1">
    <source>
        <dbReference type="PROSITE-ProRule" id="PRU00122"/>
    </source>
</evidence>
<dbReference type="Pfam" id="PF02210">
    <property type="entry name" value="Laminin_G_2"/>
    <property type="match status" value="2"/>
</dbReference>
<dbReference type="SMART" id="SM00282">
    <property type="entry name" value="LamG"/>
    <property type="match status" value="4"/>
</dbReference>
<evidence type="ECO:0000313" key="4">
    <source>
        <dbReference type="Proteomes" id="UP000887560"/>
    </source>
</evidence>
<evidence type="ECO:0000259" key="3">
    <source>
        <dbReference type="PROSITE" id="PS50025"/>
    </source>
</evidence>
<evidence type="ECO:0000313" key="5">
    <source>
        <dbReference type="WBParaSite" id="scf7180000420143.g4803"/>
    </source>
</evidence>
<keyword evidence="2" id="KW-0175">Coiled coil</keyword>
<dbReference type="InterPro" id="IPR013320">
    <property type="entry name" value="ConA-like_dom_sf"/>
</dbReference>
<dbReference type="Gene3D" id="1.10.287.1490">
    <property type="match status" value="1"/>
</dbReference>
<dbReference type="Proteomes" id="UP000887560">
    <property type="component" value="Unplaced"/>
</dbReference>
<feature type="domain" description="Laminin G" evidence="3">
    <location>
        <begin position="650"/>
        <end position="883"/>
    </location>
</feature>
<dbReference type="PROSITE" id="PS50025">
    <property type="entry name" value="LAM_G_DOMAIN"/>
    <property type="match status" value="3"/>
</dbReference>
<dbReference type="AlphaFoldDB" id="A0A915NMC7"/>
<dbReference type="GO" id="GO:0016020">
    <property type="term" value="C:membrane"/>
    <property type="evidence" value="ECO:0007669"/>
    <property type="project" value="UniProtKB-SubCell"/>
</dbReference>
<sequence>MDALAASNVYELIINLLQNATMSTASARYTTDTAINLIDPKEDNSLFLLSNISATKSLELNNKVDLILQDLGVKEQSNRLWNNLDNLGNVVLAAQKNISLMRDVQQLLEDHHDRISTVFTAVDDAREGLDLIEETIIEFNEDVEGIKQRVNSIQHFTSSSIKESIKNLTENAKEVDLLDKDFSQLEEKTEEHSKQIKLLRKDLGVLKEKIDEAREKAAKIRIGVRSDVGSGCIREFLSPMRPTTSNTISLKYRPVMDSPDSLLLFTQVPATRTQSREYLAIELKQKKIHVKWDIGDGRREASLFIFILKERNGGKPTMCVCGVAAIIKRNIVYIPASSRYTWYHIEVKRIANTVQVSVVQRLSVGGDSSRDIDEPTQVVVGKPDVNSDVIFNVIPGQTRLSLGLRDKSLAEELGFSTNKFLGTVGELNVDGVNVALWVFSKTEGMCEGATGPPMKTATGHFFRNGFAQIRFPVAERSSSMLAVQFSAYSPNGLLYFRGSPTSGEFIGLELHEGAISLKADFGPQAKIALQLNGTNYADGRAHKVRVIRRDGEVHLQADPEADHISIALDDSKALLDITESDHFVGGVPPDFPTAHFLQDHDLNFEGFFGCIHSVRPNQLSELDLDNPLRAQRKEAGCRYQEERLSTSERIIGFQGIDGGFLKTRGILLDSDSTFSFNFRTKSLNAILLYQSADLQKLEQQRRAKRRRRTMKEEEELKEISWRERRGVLTDPNDQVRKFGKSKKIIVDLWRRSSFLAFYLIDGRLTIHLGTDSEERVKRPVISSTQTYSDGLLHSVYKSVILRIQVRINDREVLATILDDERSIGGDRWNMLLGGVPSRLQSLIQDSELGTVESLAGCLSDFQLDYERLPIILEEHYGTILGSCSLEDGINEIIYENKNPAKDEPLINIGEEEEEDKYSLQQQQLYRKKSKQSLEQLAPTTVGGLLNDNKNIGENIEKEEESLIKKQCSNEEINNNGLKEYRFGLSESSHSKINFNEKPYPSYTNFSISFEFRTEQKKGLLWVWASYRNYSRYFILHMDRGILKLVIKGHHQIKKLNYREKRFDDGKWHKLEIIKKGREIGLKVDDFKTEKLLDAPSPKVMRRRMYIGGVINKHRR</sequence>
<dbReference type="WBParaSite" id="scf7180000420143.g4803">
    <property type="protein sequence ID" value="scf7180000420143.g4803"/>
    <property type="gene ID" value="scf7180000420143.g4803"/>
</dbReference>
<keyword evidence="4" id="KW-1185">Reference proteome</keyword>
<keyword evidence="1" id="KW-1015">Disulfide bond</keyword>
<dbReference type="GO" id="GO:0007155">
    <property type="term" value="P:cell adhesion"/>
    <property type="evidence" value="ECO:0007669"/>
    <property type="project" value="InterPro"/>
</dbReference>
<dbReference type="CDD" id="cd00110">
    <property type="entry name" value="LamG"/>
    <property type="match status" value="3"/>
</dbReference>
<dbReference type="PANTHER" id="PTHR15036:SF85">
    <property type="entry name" value="SP2353, ISOFORM A"/>
    <property type="match status" value="1"/>
</dbReference>
<feature type="domain" description="Laminin G" evidence="3">
    <location>
        <begin position="981"/>
        <end position="1115"/>
    </location>
</feature>
<evidence type="ECO:0000256" key="2">
    <source>
        <dbReference type="SAM" id="Coils"/>
    </source>
</evidence>
<name>A0A915NMC7_9BILA</name>
<protein>
    <submittedName>
        <fullName evidence="5">Laminin G domain-containing protein</fullName>
    </submittedName>
</protein>
<feature type="disulfide bond" evidence="1">
    <location>
        <begin position="610"/>
        <end position="637"/>
    </location>
</feature>
<proteinExistence type="predicted"/>
<dbReference type="InterPro" id="IPR050372">
    <property type="entry name" value="Neurexin-related_CASP"/>
</dbReference>
<dbReference type="InterPro" id="IPR010307">
    <property type="entry name" value="Laminin_dom_II"/>
</dbReference>
<dbReference type="PANTHER" id="PTHR15036">
    <property type="entry name" value="PIKACHURIN-LIKE PROTEIN"/>
    <property type="match status" value="1"/>
</dbReference>
<dbReference type="InterPro" id="IPR001791">
    <property type="entry name" value="Laminin_G"/>
</dbReference>
<feature type="domain" description="Laminin G" evidence="3">
    <location>
        <begin position="458"/>
        <end position="637"/>
    </location>
</feature>
<reference evidence="5" key="1">
    <citation type="submission" date="2022-11" db="UniProtKB">
        <authorList>
            <consortium name="WormBaseParasite"/>
        </authorList>
    </citation>
    <scope>IDENTIFICATION</scope>
</reference>
<accession>A0A915NMC7</accession>
<dbReference type="Gene3D" id="2.60.120.200">
    <property type="match status" value="4"/>
</dbReference>
<organism evidence="4 5">
    <name type="scientific">Meloidogyne floridensis</name>
    <dbReference type="NCBI Taxonomy" id="298350"/>
    <lineage>
        <taxon>Eukaryota</taxon>
        <taxon>Metazoa</taxon>
        <taxon>Ecdysozoa</taxon>
        <taxon>Nematoda</taxon>
        <taxon>Chromadorea</taxon>
        <taxon>Rhabditida</taxon>
        <taxon>Tylenchina</taxon>
        <taxon>Tylenchomorpha</taxon>
        <taxon>Tylenchoidea</taxon>
        <taxon>Meloidogynidae</taxon>
        <taxon>Meloidogyninae</taxon>
        <taxon>Meloidogyne</taxon>
    </lineage>
</organism>
<feature type="coiled-coil region" evidence="2">
    <location>
        <begin position="175"/>
        <end position="216"/>
    </location>
</feature>
<dbReference type="Pfam" id="PF06009">
    <property type="entry name" value="Laminin_II"/>
    <property type="match status" value="1"/>
</dbReference>